<keyword evidence="1" id="KW-0812">Transmembrane</keyword>
<gene>
    <name evidence="2" type="ORF">PHO31112_03317</name>
</gene>
<dbReference type="AlphaFoldDB" id="A0A5E4WK28"/>
<accession>A0A5E4WK28</accession>
<evidence type="ECO:0000256" key="1">
    <source>
        <dbReference type="SAM" id="Phobius"/>
    </source>
</evidence>
<sequence length="192" mass="22761">MNQQTQQLITLVIATVGLLISLYLLYINIKNRRTQVSAYRLTRALHRSSRIVLKYINTEQLDGRFLVKLVLFNPGSIASVIHSFAVFKPTKNPNLFFRIFKPTVLRRLEDAHWWPTQDENQKDARYLDDEYQNLYVADYRVILVSIPGLVGWERYGFEIRTNNDYQIHETPIDGIKGSHRFSHYYEEWHTEK</sequence>
<feature type="transmembrane region" description="Helical" evidence="1">
    <location>
        <begin position="6"/>
        <end position="26"/>
    </location>
</feature>
<protein>
    <submittedName>
        <fullName evidence="2">Uncharacterized protein</fullName>
    </submittedName>
</protein>
<dbReference type="RefSeq" id="WP_150621472.1">
    <property type="nucleotide sequence ID" value="NZ_CABPSM010000010.1"/>
</dbReference>
<dbReference type="Proteomes" id="UP000343317">
    <property type="component" value="Unassembled WGS sequence"/>
</dbReference>
<organism evidence="2 3">
    <name type="scientific">Pandoraea horticolens</name>
    <dbReference type="NCBI Taxonomy" id="2508298"/>
    <lineage>
        <taxon>Bacteria</taxon>
        <taxon>Pseudomonadati</taxon>
        <taxon>Pseudomonadota</taxon>
        <taxon>Betaproteobacteria</taxon>
        <taxon>Burkholderiales</taxon>
        <taxon>Burkholderiaceae</taxon>
        <taxon>Pandoraea</taxon>
    </lineage>
</organism>
<keyword evidence="1" id="KW-1133">Transmembrane helix</keyword>
<reference evidence="2 3" key="1">
    <citation type="submission" date="2019-08" db="EMBL/GenBank/DDBJ databases">
        <authorList>
            <person name="Peeters C."/>
        </authorList>
    </citation>
    <scope>NUCLEOTIDE SEQUENCE [LARGE SCALE GENOMIC DNA]</scope>
    <source>
        <strain evidence="2 3">LMG 31112</strain>
    </source>
</reference>
<keyword evidence="1" id="KW-0472">Membrane</keyword>
<name>A0A5E4WK28_9BURK</name>
<evidence type="ECO:0000313" key="3">
    <source>
        <dbReference type="Proteomes" id="UP000343317"/>
    </source>
</evidence>
<dbReference type="EMBL" id="CABPSM010000010">
    <property type="protein sequence ID" value="VVE24831.1"/>
    <property type="molecule type" value="Genomic_DNA"/>
</dbReference>
<proteinExistence type="predicted"/>
<evidence type="ECO:0000313" key="2">
    <source>
        <dbReference type="EMBL" id="VVE24831.1"/>
    </source>
</evidence>
<keyword evidence="3" id="KW-1185">Reference proteome</keyword>